<gene>
    <name evidence="4" type="ORF">HGO23_14940</name>
    <name evidence="3" type="ORF">Xbud_03052</name>
</gene>
<dbReference type="InterPro" id="IPR001452">
    <property type="entry name" value="SH3_domain"/>
</dbReference>
<reference evidence="3 5" key="1">
    <citation type="journal article" date="2017" name="Nat. Microbiol.">
        <title>Natural product diversity associated with the nematode symbionts Photorhabdus and Xenorhabdus.</title>
        <authorList>
            <person name="Tobias N.J."/>
            <person name="Wolff H."/>
            <person name="Djahanschiri B."/>
            <person name="Grundmann F."/>
            <person name="Kronenwerth M."/>
            <person name="Shi Y.M."/>
            <person name="Simonyi S."/>
            <person name="Grun P."/>
            <person name="Shapiro-Ilan D."/>
            <person name="Pidot S.J."/>
            <person name="Stinear T.P."/>
            <person name="Ebersberger I."/>
            <person name="Bode H.B."/>
        </authorList>
    </citation>
    <scope>NUCLEOTIDE SEQUENCE [LARGE SCALE GENOMIC DNA]</scope>
    <source>
        <strain evidence="3 5">DSM 16342</strain>
    </source>
</reference>
<dbReference type="EMBL" id="CP072455">
    <property type="protein sequence ID" value="QTL39128.1"/>
    <property type="molecule type" value="Genomic_DNA"/>
</dbReference>
<dbReference type="Proteomes" id="UP000225833">
    <property type="component" value="Unassembled WGS sequence"/>
</dbReference>
<name>A0A2D0ITC6_XENBU</name>
<sequence length="113" mass="12803">MFGKGIVIKDYVSAYPNPIHLQAGDVVVISHSDIEYPYWVWVTDTSEISGWVPQQILCFIQANQAICTGNYIAHELTVQIGECLYLEKLLNSWFLAHKRCGETGWIPQSCVEL</sequence>
<dbReference type="Pfam" id="PF07653">
    <property type="entry name" value="SH3_2"/>
    <property type="match status" value="1"/>
</dbReference>
<dbReference type="RefSeq" id="WP_099136812.1">
    <property type="nucleotide sequence ID" value="NZ_CAWNNJ010000087.1"/>
</dbReference>
<evidence type="ECO:0000313" key="6">
    <source>
        <dbReference type="Proteomes" id="UP000665047"/>
    </source>
</evidence>
<dbReference type="InterPro" id="IPR036028">
    <property type="entry name" value="SH3-like_dom_sf"/>
</dbReference>
<dbReference type="InterPro" id="IPR014593">
    <property type="entry name" value="UCP034961_SH3_2"/>
</dbReference>
<accession>A0A2D0ITC6</accession>
<evidence type="ECO:0000313" key="5">
    <source>
        <dbReference type="Proteomes" id="UP000225833"/>
    </source>
</evidence>
<proteinExistence type="predicted"/>
<evidence type="ECO:0000313" key="3">
    <source>
        <dbReference type="EMBL" id="PHM25117.1"/>
    </source>
</evidence>
<evidence type="ECO:0000256" key="1">
    <source>
        <dbReference type="ARBA" id="ARBA00022443"/>
    </source>
</evidence>
<evidence type="ECO:0000259" key="2">
    <source>
        <dbReference type="Pfam" id="PF07653"/>
    </source>
</evidence>
<keyword evidence="6" id="KW-1185">Reference proteome</keyword>
<dbReference type="PIRSF" id="PIRSF034961">
    <property type="entry name" value="UCP034961_SH3_2"/>
    <property type="match status" value="1"/>
</dbReference>
<protein>
    <submittedName>
        <fullName evidence="4">Ligand-binding protein SH3</fullName>
    </submittedName>
    <submittedName>
        <fullName evidence="3">Variant SH3 domain protein</fullName>
    </submittedName>
</protein>
<dbReference type="OrthoDB" id="1030757at2"/>
<dbReference type="AlphaFoldDB" id="A0A2D0ITC6"/>
<feature type="domain" description="SH3" evidence="2">
    <location>
        <begin position="5"/>
        <end position="57"/>
    </location>
</feature>
<keyword evidence="1" id="KW-0728">SH3 domain</keyword>
<organism evidence="3 5">
    <name type="scientific">Xenorhabdus budapestensis</name>
    <dbReference type="NCBI Taxonomy" id="290110"/>
    <lineage>
        <taxon>Bacteria</taxon>
        <taxon>Pseudomonadati</taxon>
        <taxon>Pseudomonadota</taxon>
        <taxon>Gammaproteobacteria</taxon>
        <taxon>Enterobacterales</taxon>
        <taxon>Morganellaceae</taxon>
        <taxon>Xenorhabdus</taxon>
    </lineage>
</organism>
<dbReference type="Proteomes" id="UP000665047">
    <property type="component" value="Chromosome"/>
</dbReference>
<dbReference type="EMBL" id="NIBS01000020">
    <property type="protein sequence ID" value="PHM25117.1"/>
    <property type="molecule type" value="Genomic_DNA"/>
</dbReference>
<reference evidence="4 6" key="2">
    <citation type="submission" date="2021-03" db="EMBL/GenBank/DDBJ databases">
        <title>Complete Genome Sequence Data of Xenorhabdus budapestensis strain C72, a Candidate Biological Control Agent, from China.</title>
        <authorList>
            <person name="LI B."/>
            <person name="WANG S."/>
            <person name="QIU D."/>
        </authorList>
    </citation>
    <scope>NUCLEOTIDE SEQUENCE [LARGE SCALE GENOMIC DNA]</scope>
    <source>
        <strain evidence="4 6">C-7-2</strain>
    </source>
</reference>
<evidence type="ECO:0000313" key="4">
    <source>
        <dbReference type="EMBL" id="QTL39128.1"/>
    </source>
</evidence>
<dbReference type="SUPFAM" id="SSF50044">
    <property type="entry name" value="SH3-domain"/>
    <property type="match status" value="2"/>
</dbReference>